<dbReference type="EMBL" id="JAGQHR010000736">
    <property type="protein sequence ID" value="MCA9729537.1"/>
    <property type="molecule type" value="Genomic_DNA"/>
</dbReference>
<dbReference type="AlphaFoldDB" id="A0A956RRF7"/>
<sequence length="140" mass="15361">MVGVRVRSYRAWEWTGFLVGVLSLVGISLSIPARATEFDSPPEISHRKVVLDWQADADDPYYNGNTILEIDRRLDLIHPPGRAVKFIRLTGLSGLAYSYAAGADGIVEWRVQDGAVLRTLPLPGTEEPIGLTLHGSTAYV</sequence>
<proteinExistence type="predicted"/>
<organism evidence="1 2">
    <name type="scientific">Eiseniibacteriota bacterium</name>
    <dbReference type="NCBI Taxonomy" id="2212470"/>
    <lineage>
        <taxon>Bacteria</taxon>
        <taxon>Candidatus Eiseniibacteriota</taxon>
    </lineage>
</organism>
<reference evidence="1" key="1">
    <citation type="submission" date="2020-04" db="EMBL/GenBank/DDBJ databases">
        <authorList>
            <person name="Zhang T."/>
        </authorList>
    </citation>
    <scope>NUCLEOTIDE SEQUENCE</scope>
    <source>
        <strain evidence="1">HKST-UBA01</strain>
    </source>
</reference>
<comment type="caution">
    <text evidence="1">The sequence shown here is derived from an EMBL/GenBank/DDBJ whole genome shotgun (WGS) entry which is preliminary data.</text>
</comment>
<evidence type="ECO:0000313" key="1">
    <source>
        <dbReference type="EMBL" id="MCA9729537.1"/>
    </source>
</evidence>
<accession>A0A956RRF7</accession>
<gene>
    <name evidence="1" type="ORF">KC729_17755</name>
</gene>
<dbReference type="Proteomes" id="UP000697710">
    <property type="component" value="Unassembled WGS sequence"/>
</dbReference>
<evidence type="ECO:0000313" key="2">
    <source>
        <dbReference type="Proteomes" id="UP000697710"/>
    </source>
</evidence>
<name>A0A956RRF7_UNCEI</name>
<reference evidence="1" key="2">
    <citation type="journal article" date="2021" name="Microbiome">
        <title>Successional dynamics and alternative stable states in a saline activated sludge microbial community over 9 years.</title>
        <authorList>
            <person name="Wang Y."/>
            <person name="Ye J."/>
            <person name="Ju F."/>
            <person name="Liu L."/>
            <person name="Boyd J.A."/>
            <person name="Deng Y."/>
            <person name="Parks D.H."/>
            <person name="Jiang X."/>
            <person name="Yin X."/>
            <person name="Woodcroft B.J."/>
            <person name="Tyson G.W."/>
            <person name="Hugenholtz P."/>
            <person name="Polz M.F."/>
            <person name="Zhang T."/>
        </authorList>
    </citation>
    <scope>NUCLEOTIDE SEQUENCE</scope>
    <source>
        <strain evidence="1">HKST-UBA01</strain>
    </source>
</reference>
<feature type="non-terminal residue" evidence="1">
    <location>
        <position position="140"/>
    </location>
</feature>
<protein>
    <submittedName>
        <fullName evidence="1">Uncharacterized protein</fullName>
    </submittedName>
</protein>